<comment type="pathway">
    <text evidence="7 8">Cell wall biogenesis; peptidoglycan biosynthesis.</text>
</comment>
<comment type="subcellular location">
    <subcellularLocation>
        <location evidence="7 8">Cytoplasm</location>
    </subcellularLocation>
</comment>
<dbReference type="Pfam" id="PF08245">
    <property type="entry name" value="Mur_ligase_M"/>
    <property type="match status" value="1"/>
</dbReference>
<dbReference type="HAMAP" id="MF_00208">
    <property type="entry name" value="MurE"/>
    <property type="match status" value="1"/>
</dbReference>
<comment type="PTM">
    <text evidence="7">Carboxylation is probably crucial for Mg(2+) binding and, consequently, for the gamma-phosphate positioning of ATP.</text>
</comment>
<evidence type="ECO:0000256" key="2">
    <source>
        <dbReference type="ARBA" id="ARBA00022618"/>
    </source>
</evidence>
<feature type="binding site" evidence="7">
    <location>
        <position position="481"/>
    </location>
    <ligand>
        <name>meso-2,6-diaminopimelate</name>
        <dbReference type="ChEBI" id="CHEBI:57791"/>
    </ligand>
</feature>
<dbReference type="SUPFAM" id="SSF63418">
    <property type="entry name" value="MurE/MurF N-terminal domain"/>
    <property type="match status" value="1"/>
</dbReference>
<comment type="caution">
    <text evidence="7">Lacks conserved residue(s) required for the propagation of feature annotation.</text>
</comment>
<comment type="caution">
    <text evidence="12">The sequence shown here is derived from an EMBL/GenBank/DDBJ whole genome shotgun (WGS) entry which is preliminary data.</text>
</comment>
<keyword evidence="2 7" id="KW-0132">Cell division</keyword>
<keyword evidence="5 7" id="KW-0131">Cell cycle</keyword>
<accession>A0ABU5RUQ5</accession>
<organism evidence="12 13">
    <name type="scientific">Cyanobium gracile UHCC 0139</name>
    <dbReference type="NCBI Taxonomy" id="3110308"/>
    <lineage>
        <taxon>Bacteria</taxon>
        <taxon>Bacillati</taxon>
        <taxon>Cyanobacteriota</taxon>
        <taxon>Cyanophyceae</taxon>
        <taxon>Synechococcales</taxon>
        <taxon>Prochlorococcaceae</taxon>
        <taxon>Cyanobium</taxon>
    </lineage>
</organism>
<keyword evidence="7" id="KW-0963">Cytoplasm</keyword>
<feature type="binding site" evidence="7">
    <location>
        <position position="196"/>
    </location>
    <ligand>
        <name>UDP-N-acetyl-alpha-D-muramoyl-L-alanyl-D-glutamate</name>
        <dbReference type="ChEBI" id="CHEBI:83900"/>
    </ligand>
</feature>
<dbReference type="NCBIfam" id="TIGR01085">
    <property type="entry name" value="murE"/>
    <property type="match status" value="1"/>
</dbReference>
<feature type="short sequence motif" description="Meso-diaminopimelate recognition motif" evidence="7">
    <location>
        <begin position="426"/>
        <end position="429"/>
    </location>
</feature>
<dbReference type="InterPro" id="IPR036615">
    <property type="entry name" value="Mur_ligase_C_dom_sf"/>
</dbReference>
<protein>
    <recommendedName>
        <fullName evidence="7">UDP-N-acetylmuramoyl-L-alanyl-D-glutamate--2,6-diaminopimelate ligase</fullName>
        <ecNumber evidence="7">6.3.2.13</ecNumber>
    </recommendedName>
    <alternativeName>
        <fullName evidence="7">Meso-A2pm-adding enzyme</fullName>
    </alternativeName>
    <alternativeName>
        <fullName evidence="7">Meso-diaminopimelate-adding enzyme</fullName>
    </alternativeName>
    <alternativeName>
        <fullName evidence="7">UDP-MurNAc-L-Ala-D-Glu:meso-diaminopimelate ligase</fullName>
    </alternativeName>
    <alternativeName>
        <fullName evidence="7">UDP-MurNAc-tripeptide synthetase</fullName>
    </alternativeName>
    <alternativeName>
        <fullName evidence="7">UDP-N-acetylmuramyl-tripeptide synthetase</fullName>
    </alternativeName>
</protein>
<evidence type="ECO:0000259" key="10">
    <source>
        <dbReference type="Pfam" id="PF02875"/>
    </source>
</evidence>
<dbReference type="InterPro" id="IPR035911">
    <property type="entry name" value="MurE/MurF_N"/>
</dbReference>
<evidence type="ECO:0000256" key="1">
    <source>
        <dbReference type="ARBA" id="ARBA00005898"/>
    </source>
</evidence>
<evidence type="ECO:0000313" key="13">
    <source>
        <dbReference type="Proteomes" id="UP001304461"/>
    </source>
</evidence>
<dbReference type="NCBIfam" id="NF001126">
    <property type="entry name" value="PRK00139.1-4"/>
    <property type="match status" value="1"/>
</dbReference>
<reference evidence="12 13" key="1">
    <citation type="submission" date="2023-12" db="EMBL/GenBank/DDBJ databases">
        <title>Baltic Sea Cyanobacteria.</title>
        <authorList>
            <person name="Delbaje E."/>
            <person name="Fewer D.P."/>
            <person name="Shishido T.K."/>
        </authorList>
    </citation>
    <scope>NUCLEOTIDE SEQUENCE [LARGE SCALE GENOMIC DNA]</scope>
    <source>
        <strain evidence="12 13">UHCC 0139</strain>
    </source>
</reference>
<evidence type="ECO:0000256" key="4">
    <source>
        <dbReference type="ARBA" id="ARBA00022984"/>
    </source>
</evidence>
<dbReference type="InterPro" id="IPR013221">
    <property type="entry name" value="Mur_ligase_cen"/>
</dbReference>
<dbReference type="SUPFAM" id="SSF53623">
    <property type="entry name" value="MurD-like peptide ligases, catalytic domain"/>
    <property type="match status" value="1"/>
</dbReference>
<feature type="domain" description="Mur ligase N-terminal catalytic" evidence="9">
    <location>
        <begin position="29"/>
        <end position="106"/>
    </location>
</feature>
<keyword evidence="3 7" id="KW-0133">Cell shape</keyword>
<proteinExistence type="inferred from homology"/>
<dbReference type="NCBIfam" id="NF001124">
    <property type="entry name" value="PRK00139.1-2"/>
    <property type="match status" value="1"/>
</dbReference>
<evidence type="ECO:0000259" key="9">
    <source>
        <dbReference type="Pfam" id="PF01225"/>
    </source>
</evidence>
<dbReference type="Gene3D" id="3.40.1190.10">
    <property type="entry name" value="Mur-like, catalytic domain"/>
    <property type="match status" value="1"/>
</dbReference>
<gene>
    <name evidence="7" type="primary">murE</name>
    <name evidence="12" type="ORF">VB738_09710</name>
</gene>
<dbReference type="InterPro" id="IPR000713">
    <property type="entry name" value="Mur_ligase_N"/>
</dbReference>
<evidence type="ECO:0000313" key="12">
    <source>
        <dbReference type="EMBL" id="MEA5391530.1"/>
    </source>
</evidence>
<dbReference type="InterPro" id="IPR036565">
    <property type="entry name" value="Mur-like_cat_sf"/>
</dbReference>
<name>A0ABU5RUQ5_9CYAN</name>
<dbReference type="InterPro" id="IPR005761">
    <property type="entry name" value="UDP-N-AcMur-Glu-dNH2Pim_ligase"/>
</dbReference>
<keyword evidence="7 12" id="KW-0436">Ligase</keyword>
<dbReference type="InterPro" id="IPR004101">
    <property type="entry name" value="Mur_ligase_C"/>
</dbReference>
<feature type="binding site" evidence="7">
    <location>
        <begin position="426"/>
        <end position="429"/>
    </location>
    <ligand>
        <name>meso-2,6-diaminopimelate</name>
        <dbReference type="ChEBI" id="CHEBI:57791"/>
    </ligand>
</feature>
<dbReference type="PANTHER" id="PTHR23135:SF4">
    <property type="entry name" value="UDP-N-ACETYLMURAMOYL-L-ALANYL-D-GLUTAMATE--2,6-DIAMINOPIMELATE LIGASE MURE HOMOLOG, CHLOROPLASTIC"/>
    <property type="match status" value="1"/>
</dbReference>
<feature type="modified residue" description="N6-carboxylysine" evidence="7">
    <location>
        <position position="230"/>
    </location>
</feature>
<evidence type="ECO:0000256" key="7">
    <source>
        <dbReference type="HAMAP-Rule" id="MF_00208"/>
    </source>
</evidence>
<keyword evidence="7" id="KW-0460">Magnesium</keyword>
<evidence type="ECO:0000256" key="5">
    <source>
        <dbReference type="ARBA" id="ARBA00023306"/>
    </source>
</evidence>
<comment type="cofactor">
    <cofactor evidence="7">
        <name>Mg(2+)</name>
        <dbReference type="ChEBI" id="CHEBI:18420"/>
    </cofactor>
</comment>
<feature type="binding site" evidence="7">
    <location>
        <position position="402"/>
    </location>
    <ligand>
        <name>meso-2,6-diaminopimelate</name>
        <dbReference type="ChEBI" id="CHEBI:57791"/>
    </ligand>
</feature>
<dbReference type="EMBL" id="JAYGHX010000005">
    <property type="protein sequence ID" value="MEA5391530.1"/>
    <property type="molecule type" value="Genomic_DNA"/>
</dbReference>
<feature type="domain" description="Mur ligase C-terminal" evidence="10">
    <location>
        <begin position="350"/>
        <end position="479"/>
    </location>
</feature>
<dbReference type="EC" id="6.3.2.13" evidence="7"/>
<feature type="binding site" evidence="7">
    <location>
        <begin position="163"/>
        <end position="164"/>
    </location>
    <ligand>
        <name>UDP-N-acetyl-alpha-D-muramoyl-L-alanyl-D-glutamate</name>
        <dbReference type="ChEBI" id="CHEBI:83900"/>
    </ligand>
</feature>
<sequence length="509" mass="52245">MSPLLQPLLHQVGLPPLPDPSGALAQAVVSGVSCDSRRVGPGTLFVGLPGTAVDGGSFWPEVLAAGAVAAVIGPAAAAARPPAPGDPVLVVEAPLALWAGRLAAAFWGQPSRRLALIGVTGTNGKTTTTYLIEHLAAAAGHPSALFGTLQNRWPGYSATATHTTAFADLLQADLAQAVAAGSAIAAMEVSSHALDQGRVAGCRFAGAVFTNLTQDHLDYHLSMEAYFEAKARLFASDLLDGGAVVNVDDPWGGRLAERLGTAGRGPGAGPCWRCSLEDPSVELHISDLVMGADGVSGRLHSPLGDGAFRSPLVGRFNLMNLLEAVGALLQQGLALPPLLDGLASFRGVPGRMERVSGPAGVPLPSVLVDYAHTPDGLANALAACRPFSQGRLICVFGCGGDRDRTKRPLMAAIAARLADAVVVTSDNPRTEDPQRILEDVVAGIPAGTELVVEGDRAAAIAAAIAAAAPEDLVLIAGKGHEDYQILGTTKVHFDDREEAARALQARVSG</sequence>
<comment type="function">
    <text evidence="7">Catalyzes the addition of meso-diaminopimelic acid to the nucleotide precursor UDP-N-acetylmuramoyl-L-alanyl-D-glutamate (UMAG) in the biosynthesis of bacterial cell-wall peptidoglycan.</text>
</comment>
<dbReference type="Gene3D" id="3.40.1390.10">
    <property type="entry name" value="MurE/MurF, N-terminal domain"/>
    <property type="match status" value="1"/>
</dbReference>
<evidence type="ECO:0000259" key="11">
    <source>
        <dbReference type="Pfam" id="PF08245"/>
    </source>
</evidence>
<dbReference type="SUPFAM" id="SSF53244">
    <property type="entry name" value="MurD-like peptide ligases, peptide-binding domain"/>
    <property type="match status" value="1"/>
</dbReference>
<evidence type="ECO:0000256" key="8">
    <source>
        <dbReference type="RuleBase" id="RU004135"/>
    </source>
</evidence>
<keyword evidence="13" id="KW-1185">Reference proteome</keyword>
<dbReference type="Pfam" id="PF01225">
    <property type="entry name" value="Mur_ligase"/>
    <property type="match status" value="1"/>
</dbReference>
<comment type="similarity">
    <text evidence="1 7">Belongs to the MurCDEF family. MurE subfamily.</text>
</comment>
<dbReference type="Proteomes" id="UP001304461">
    <property type="component" value="Unassembled WGS sequence"/>
</dbReference>
<comment type="catalytic activity">
    <reaction evidence="7">
        <text>UDP-N-acetyl-alpha-D-muramoyl-L-alanyl-D-glutamate + meso-2,6-diaminopimelate + ATP = UDP-N-acetyl-alpha-D-muramoyl-L-alanyl-gamma-D-glutamyl-meso-2,6-diaminopimelate + ADP + phosphate + H(+)</text>
        <dbReference type="Rhea" id="RHEA:23676"/>
        <dbReference type="ChEBI" id="CHEBI:15378"/>
        <dbReference type="ChEBI" id="CHEBI:30616"/>
        <dbReference type="ChEBI" id="CHEBI:43474"/>
        <dbReference type="ChEBI" id="CHEBI:57791"/>
        <dbReference type="ChEBI" id="CHEBI:83900"/>
        <dbReference type="ChEBI" id="CHEBI:83905"/>
        <dbReference type="ChEBI" id="CHEBI:456216"/>
        <dbReference type="EC" id="6.3.2.13"/>
    </reaction>
</comment>
<dbReference type="GO" id="GO:0008765">
    <property type="term" value="F:UDP-N-acetylmuramoylalanyl-D-glutamate-2,6-diaminopimelate ligase activity"/>
    <property type="evidence" value="ECO:0007669"/>
    <property type="project" value="UniProtKB-EC"/>
</dbReference>
<feature type="binding site" evidence="7">
    <location>
        <position position="36"/>
    </location>
    <ligand>
        <name>UDP-N-acetyl-alpha-D-muramoyl-L-alanyl-D-glutamate</name>
        <dbReference type="ChEBI" id="CHEBI:83900"/>
    </ligand>
</feature>
<feature type="binding site" evidence="7">
    <location>
        <position position="190"/>
    </location>
    <ligand>
        <name>UDP-N-acetyl-alpha-D-muramoyl-L-alanyl-D-glutamate</name>
        <dbReference type="ChEBI" id="CHEBI:83900"/>
    </ligand>
</feature>
<keyword evidence="7" id="KW-0547">Nucleotide-binding</keyword>
<evidence type="ECO:0000256" key="3">
    <source>
        <dbReference type="ARBA" id="ARBA00022960"/>
    </source>
</evidence>
<keyword evidence="7" id="KW-0067">ATP-binding</keyword>
<feature type="binding site" evidence="7">
    <location>
        <begin position="121"/>
        <end position="127"/>
    </location>
    <ligand>
        <name>ATP</name>
        <dbReference type="ChEBI" id="CHEBI:30616"/>
    </ligand>
</feature>
<keyword evidence="6 7" id="KW-0961">Cell wall biogenesis/degradation</keyword>
<dbReference type="Gene3D" id="3.90.190.20">
    <property type="entry name" value="Mur ligase, C-terminal domain"/>
    <property type="match status" value="1"/>
</dbReference>
<dbReference type="PANTHER" id="PTHR23135">
    <property type="entry name" value="MUR LIGASE FAMILY MEMBER"/>
    <property type="match status" value="1"/>
</dbReference>
<feature type="domain" description="Mur ligase central" evidence="11">
    <location>
        <begin position="119"/>
        <end position="327"/>
    </location>
</feature>
<feature type="binding site" evidence="7">
    <location>
        <position position="477"/>
    </location>
    <ligand>
        <name>meso-2,6-diaminopimelate</name>
        <dbReference type="ChEBI" id="CHEBI:57791"/>
    </ligand>
</feature>
<evidence type="ECO:0000256" key="6">
    <source>
        <dbReference type="ARBA" id="ARBA00023316"/>
    </source>
</evidence>
<feature type="binding site" evidence="7">
    <location>
        <position position="198"/>
    </location>
    <ligand>
        <name>UDP-N-acetyl-alpha-D-muramoyl-L-alanyl-D-glutamate</name>
        <dbReference type="ChEBI" id="CHEBI:83900"/>
    </ligand>
</feature>
<keyword evidence="4 7" id="KW-0573">Peptidoglycan synthesis</keyword>
<dbReference type="RefSeq" id="WP_323305554.1">
    <property type="nucleotide sequence ID" value="NZ_JAYGHX010000005.1"/>
</dbReference>
<dbReference type="Pfam" id="PF02875">
    <property type="entry name" value="Mur_ligase_C"/>
    <property type="match status" value="1"/>
</dbReference>